<dbReference type="RefSeq" id="WP_387416633.1">
    <property type="nucleotide sequence ID" value="NZ_CP191998.1"/>
</dbReference>
<keyword evidence="2" id="KW-1185">Reference proteome</keyword>
<dbReference type="Proteomes" id="UP001602013">
    <property type="component" value="Unassembled WGS sequence"/>
</dbReference>
<sequence length="66" mass="7126">MHPRKVVTLAPVRASTRPTIQAAVTSRGSWQRQDGYEQETGVAYAFGGMAGRVGLTRLKLDATLPV</sequence>
<accession>A0ABW6T2M2</accession>
<evidence type="ECO:0000313" key="1">
    <source>
        <dbReference type="EMBL" id="MFF3670409.1"/>
    </source>
</evidence>
<organism evidence="1 2">
    <name type="scientific">Microtetraspora malaysiensis</name>
    <dbReference type="NCBI Taxonomy" id="161358"/>
    <lineage>
        <taxon>Bacteria</taxon>
        <taxon>Bacillati</taxon>
        <taxon>Actinomycetota</taxon>
        <taxon>Actinomycetes</taxon>
        <taxon>Streptosporangiales</taxon>
        <taxon>Streptosporangiaceae</taxon>
        <taxon>Microtetraspora</taxon>
    </lineage>
</organism>
<evidence type="ECO:0000313" key="2">
    <source>
        <dbReference type="Proteomes" id="UP001602013"/>
    </source>
</evidence>
<gene>
    <name evidence="1" type="ORF">ACFYXI_32965</name>
</gene>
<proteinExistence type="predicted"/>
<comment type="caution">
    <text evidence="1">The sequence shown here is derived from an EMBL/GenBank/DDBJ whole genome shotgun (WGS) entry which is preliminary data.</text>
</comment>
<protein>
    <submittedName>
        <fullName evidence="1">Uncharacterized protein</fullName>
    </submittedName>
</protein>
<dbReference type="EMBL" id="JBIASD010000031">
    <property type="protein sequence ID" value="MFF3670409.1"/>
    <property type="molecule type" value="Genomic_DNA"/>
</dbReference>
<reference evidence="1 2" key="1">
    <citation type="submission" date="2024-10" db="EMBL/GenBank/DDBJ databases">
        <title>The Natural Products Discovery Center: Release of the First 8490 Sequenced Strains for Exploring Actinobacteria Biosynthetic Diversity.</title>
        <authorList>
            <person name="Kalkreuter E."/>
            <person name="Kautsar S.A."/>
            <person name="Yang D."/>
            <person name="Bader C.D."/>
            <person name="Teijaro C.N."/>
            <person name="Fluegel L."/>
            <person name="Davis C.M."/>
            <person name="Simpson J.R."/>
            <person name="Lauterbach L."/>
            <person name="Steele A.D."/>
            <person name="Gui C."/>
            <person name="Meng S."/>
            <person name="Li G."/>
            <person name="Viehrig K."/>
            <person name="Ye F."/>
            <person name="Su P."/>
            <person name="Kiefer A.F."/>
            <person name="Nichols A."/>
            <person name="Cepeda A.J."/>
            <person name="Yan W."/>
            <person name="Fan B."/>
            <person name="Jiang Y."/>
            <person name="Adhikari A."/>
            <person name="Zheng C.-J."/>
            <person name="Schuster L."/>
            <person name="Cowan T.M."/>
            <person name="Smanski M.J."/>
            <person name="Chevrette M.G."/>
            <person name="De Carvalho L.P.S."/>
            <person name="Shen B."/>
        </authorList>
    </citation>
    <scope>NUCLEOTIDE SEQUENCE [LARGE SCALE GENOMIC DNA]</scope>
    <source>
        <strain evidence="1 2">NPDC002173</strain>
    </source>
</reference>
<name>A0ABW6T2M2_9ACTN</name>